<proteinExistence type="predicted"/>
<feature type="compositionally biased region" description="Polar residues" evidence="1">
    <location>
        <begin position="1260"/>
        <end position="1270"/>
    </location>
</feature>
<dbReference type="EMBL" id="PUBV01000003">
    <property type="protein sequence ID" value="PWB09139.1"/>
    <property type="molecule type" value="Genomic_DNA"/>
</dbReference>
<gene>
    <name evidence="2" type="ORF">C5O25_02530</name>
</gene>
<evidence type="ECO:0000256" key="1">
    <source>
        <dbReference type="SAM" id="MobiDB-lite"/>
    </source>
</evidence>
<feature type="region of interest" description="Disordered" evidence="1">
    <location>
        <begin position="1247"/>
        <end position="1279"/>
    </location>
</feature>
<dbReference type="AlphaFoldDB" id="A0A2V1J1S0"/>
<dbReference type="PROSITE" id="PS51257">
    <property type="entry name" value="PROKAR_LIPOPROTEIN"/>
    <property type="match status" value="1"/>
</dbReference>
<organism evidence="2 3">
    <name type="scientific">Paramuribaculum intestinale</name>
    <dbReference type="NCBI Taxonomy" id="2094151"/>
    <lineage>
        <taxon>Bacteria</taxon>
        <taxon>Pseudomonadati</taxon>
        <taxon>Bacteroidota</taxon>
        <taxon>Bacteroidia</taxon>
        <taxon>Bacteroidales</taxon>
        <taxon>Muribaculaceae</taxon>
        <taxon>Paramuribaculum</taxon>
    </lineage>
</organism>
<keyword evidence="3" id="KW-1185">Reference proteome</keyword>
<evidence type="ECO:0000313" key="2">
    <source>
        <dbReference type="EMBL" id="PWB09139.1"/>
    </source>
</evidence>
<name>A0A2V1J1S0_9BACT</name>
<evidence type="ECO:0008006" key="4">
    <source>
        <dbReference type="Google" id="ProtNLM"/>
    </source>
</evidence>
<evidence type="ECO:0000313" key="3">
    <source>
        <dbReference type="Proteomes" id="UP000244925"/>
    </source>
</evidence>
<reference evidence="3" key="1">
    <citation type="submission" date="2018-02" db="EMBL/GenBank/DDBJ databases">
        <authorList>
            <person name="Clavel T."/>
            <person name="Strowig T."/>
        </authorList>
    </citation>
    <scope>NUCLEOTIDE SEQUENCE [LARGE SCALE GENOMIC DNA]</scope>
    <source>
        <strain evidence="3">DSM 100764</strain>
    </source>
</reference>
<accession>A0A2V1J1S0</accession>
<sequence length="1279" mass="145001">MRIRHICNTALALTLTAGIALTSCSDEEIYRPAPGEEPTDQLRFNLPEVNEWSTSRAKPDWLEPDWREHLTPGTSAYWDAFEWDNPTLEKNWDIIKLNRVDNRLFKRDFVTVGAAPDVSTPSDSTSRPYYDIDGDGKGDPGSYHKVENDHIITIDETRTAVMPLLSSDDSQTVGRVTMKAEPMTEKLMKRYEKIAAKYSAAGKGSRGYSVDDRNVTERYKDISVTAYCYTTCAQNYEELVDMECFDEHRDHNHKVELMYDSKVSYNKTITDATGTGFWTTDTTFYWTQMVGVANRVRFFAYAPYDIAVRTPDADRQKYPMILDPDQKRGNMDTPELDYLVPSDPKEQQDLSATAVTCPGDYTRTVPLKFNHLLTGVRILIDDYYMGTCITSIKIKGVRDHGRYTWTKKPDNLATSSDDNDVLKGTWDVDTEKEYVEYEFTHENGGLLDKPLPNELDGDQCRWEIIDFEYLMLVMPQVLTRDAIMEVTFQEEGQEPETHFAHIDCRGTSDNFDPDKDPDEWHQGEMITYIISTWEIEYVLKLVKAGGVYPYPGGYDNKTVVSYAIYYERGTTNIQKIIPCPWEPEFYDAQTGQVIEHPYWVNVTYDRPEPDPNKPGDDLHGEYPREYRYKDGTTDPFGTPLDFIEDKVCHGHVDVMRYGAQLWGGRSEMMVEPLAEATLENPVNLAVYNSMKHAGTAENSANCYIINQPGYYKFPMVYGNGLKNGTPNTTAWTEQNGTTGYPQFVGSNGQILSSEKLPTIADAAIVTSNAQYAVQLVKIDQDYLTIYVDPTYIDQGNSIVCVRDGNGTILWSWHIWTTDYDPYADKGTVSVKVPTGNGWNKDERFDMMRFNLGWHRPDQGDAGDGKTPRRVMWRPVQSHRHEGHTITRTTPNYYYIEQDPYEATKTGAAPFYNWGRKDPLMKMVHTPFDKALLLDNTYYGATYSLRRTFDNEKLTSRLDGSKEYRLKDGYYFYTQMKLEWAIQLPWAIPFAYNADNPGATHSQTRGMTWWIGPGTTITNNPVQIVNTTGVDGSTGLPVLGTTGTPGNALLETAMSGGQMVFHKELWCIGQNSDTYLDKRGENGAAGGAVHNVVKTIYDPCPPLFTVPPARALEYLNITNSLSYNSIDDSYGYVSTQYMQLKSHLCYGYTFYKDYDSKIRGLTDDDHTVSLPAMPFLSPLAGESTWDKSSNVYCIPYLSTFMNRSCTLWEADISVPESTLKHKGWLSSYYNITGMFIKGASAGGINGMGPTETKSTHLGHRSTGNDYNNSGRQIRPVREVD</sequence>
<dbReference type="RefSeq" id="WP_107035160.1">
    <property type="nucleotide sequence ID" value="NZ_PUBV01000003.1"/>
</dbReference>
<dbReference type="CDD" id="cd13120">
    <property type="entry name" value="BF2867_like_N"/>
    <property type="match status" value="1"/>
</dbReference>
<comment type="caution">
    <text evidence="2">The sequence shown here is derived from an EMBL/GenBank/DDBJ whole genome shotgun (WGS) entry which is preliminary data.</text>
</comment>
<protein>
    <recommendedName>
        <fullName evidence="4">DUF4906 domain-containing protein</fullName>
    </recommendedName>
</protein>
<dbReference type="Proteomes" id="UP000244925">
    <property type="component" value="Unassembled WGS sequence"/>
</dbReference>